<evidence type="ECO:0000256" key="2">
    <source>
        <dbReference type="ARBA" id="ARBA00022448"/>
    </source>
</evidence>
<dbReference type="InterPro" id="IPR037066">
    <property type="entry name" value="Plug_dom_sf"/>
</dbReference>
<dbReference type="InterPro" id="IPR023996">
    <property type="entry name" value="TonB-dep_OMP_SusC/RagA"/>
</dbReference>
<evidence type="ECO:0000256" key="3">
    <source>
        <dbReference type="ARBA" id="ARBA00022452"/>
    </source>
</evidence>
<feature type="domain" description="Secretin/TonB short N-terminal" evidence="8">
    <location>
        <begin position="39"/>
        <end position="90"/>
    </location>
</feature>
<comment type="caution">
    <text evidence="9">The sequence shown here is derived from an EMBL/GenBank/DDBJ whole genome shotgun (WGS) entry which is preliminary data.</text>
</comment>
<dbReference type="SUPFAM" id="SSF56935">
    <property type="entry name" value="Porins"/>
    <property type="match status" value="1"/>
</dbReference>
<dbReference type="SUPFAM" id="SSF49464">
    <property type="entry name" value="Carboxypeptidase regulatory domain-like"/>
    <property type="match status" value="1"/>
</dbReference>
<reference evidence="9 10" key="1">
    <citation type="submission" date="2021-01" db="EMBL/GenBank/DDBJ databases">
        <title>Carboxyliciviraga sp.nov., isolated from coastal sediments.</title>
        <authorList>
            <person name="Lu D."/>
            <person name="Zhang T."/>
        </authorList>
    </citation>
    <scope>NUCLEOTIDE SEQUENCE [LARGE SCALE GENOMIC DNA]</scope>
    <source>
        <strain evidence="9 10">N1Y132</strain>
    </source>
</reference>
<dbReference type="Pfam" id="PF13715">
    <property type="entry name" value="CarbopepD_reg_2"/>
    <property type="match status" value="1"/>
</dbReference>
<keyword evidence="10" id="KW-1185">Reference proteome</keyword>
<dbReference type="InterPro" id="IPR008969">
    <property type="entry name" value="CarboxyPept-like_regulatory"/>
</dbReference>
<evidence type="ECO:0000256" key="4">
    <source>
        <dbReference type="ARBA" id="ARBA00022692"/>
    </source>
</evidence>
<keyword evidence="6 7" id="KW-0998">Cell outer membrane</keyword>
<dbReference type="InterPro" id="IPR036942">
    <property type="entry name" value="Beta-barrel_TonB_sf"/>
</dbReference>
<evidence type="ECO:0000259" key="8">
    <source>
        <dbReference type="SMART" id="SM00965"/>
    </source>
</evidence>
<dbReference type="InterPro" id="IPR023997">
    <property type="entry name" value="TonB-dep_OMP_SusC/RagA_CS"/>
</dbReference>
<evidence type="ECO:0000313" key="10">
    <source>
        <dbReference type="Proteomes" id="UP000605676"/>
    </source>
</evidence>
<sequence length="1080" mass="121133">MFFIWNASAQNSLEKKVTLSVKKELLKNVFQTIKEQTGVYFVYNDDLLSGTKPVTINVKNESIKDVLELALLDQALTYKFEDNYVIISKEDQQQPDKVIIKGTVLDGKTSEVIPGVNVYASGTFGGGISDFDGNFEISVSGNAKKIVFSFIGYEAKEVDISEFTKKSVTIYLETKDEGLDEVVVNGFFEQSKSSNTGSVTSIKSEDLLEVSNTNVFDALVTLTPGMYMVEQPAMGSNPNHIPELVIRGTTSLASEGEQGLNAPLIVIDGVEANMQMLYDMDINDIERADILKDASATALYGERAANGVIVIQRKKNTTKEVRARYNFVPKMQFADLTSFDFTNAEEKLEFERLAGLYESSDGRYDQTYLNKHQTVSKGGDYDWMAQPIRNAYSFTHSLAVSGGGEKMFYGINGNFNQQYGVMKGDHRYNYGLGFNFNYRLNDKLSLNWRTNIMQTNSKDSPYGRFSNYVQMNPYTPFTNAQGEYDQYIYFYHNGETQGETINPLYDAMNTSSFEKSKSKSIQNSLAGRWTVNDNFFVTGNINYTVGDSRSDNFTSPNSVDFYETAYGQPKGRYSINGGESNTIGGQVVGNYNFRFGSKGTILSLRGGANYNSSSDRGFGVVGVGFAKDRLNDLGFASEYPQSGQPVGEESRDVTIGWFGNVNYSFRNRYFADVNYRVSGSSQFGKNNRYAPFWSLGGGYNIHNENWFRVSWVNILRLRLSLGVTGSVNFPSYMSLTTYEYDNRYSYHYSLGALPITLGNPDLTWQTTYDYNVGMNASLFKNRLDLQFNYYEQHTKDMLIALSLPPSNGIRNAKTNLGEMKNWGYEYSLSGVVIKKKDLMWRLTINGGYNGNTITKLSDALRSQNESANASSTGSDAPVVLFNEGESSSAIYTVMSAGIDPATGQEIFITRNGDYTFDYNPQDKVAYGDTNPLLRGAMTSNLKYKGFTLMLATSYTYGGEIYNGTLANKVEYVNPRQNVDRRAYSERWKQPGDVTAFRGIPEFNNTKFHSSRYVQTKNEIHLSRINLAYDFKPGALSKIGFKKLRLGFGLNDIARLSTVKFERGTSYPFARSFDFTFSPTF</sequence>
<dbReference type="Gene3D" id="2.40.170.20">
    <property type="entry name" value="TonB-dependent receptor, beta-barrel domain"/>
    <property type="match status" value="1"/>
</dbReference>
<evidence type="ECO:0000256" key="5">
    <source>
        <dbReference type="ARBA" id="ARBA00023136"/>
    </source>
</evidence>
<gene>
    <name evidence="9" type="ORF">JIV24_12740</name>
</gene>
<name>A0ABS1HL56_9BACT</name>
<evidence type="ECO:0000256" key="6">
    <source>
        <dbReference type="ARBA" id="ARBA00023237"/>
    </source>
</evidence>
<dbReference type="SMART" id="SM00965">
    <property type="entry name" value="STN"/>
    <property type="match status" value="1"/>
</dbReference>
<evidence type="ECO:0000256" key="1">
    <source>
        <dbReference type="ARBA" id="ARBA00004571"/>
    </source>
</evidence>
<evidence type="ECO:0000313" key="9">
    <source>
        <dbReference type="EMBL" id="MBK3518205.1"/>
    </source>
</evidence>
<dbReference type="InterPro" id="IPR011662">
    <property type="entry name" value="Secretin/TonB_short_N"/>
</dbReference>
<comment type="similarity">
    <text evidence="7">Belongs to the TonB-dependent receptor family.</text>
</comment>
<dbReference type="PROSITE" id="PS52016">
    <property type="entry name" value="TONB_DEPENDENT_REC_3"/>
    <property type="match status" value="1"/>
</dbReference>
<dbReference type="Pfam" id="PF07715">
    <property type="entry name" value="Plug"/>
    <property type="match status" value="1"/>
</dbReference>
<keyword evidence="3 7" id="KW-1134">Transmembrane beta strand</keyword>
<keyword evidence="5 7" id="KW-0472">Membrane</keyword>
<keyword evidence="4 7" id="KW-0812">Transmembrane</keyword>
<dbReference type="NCBIfam" id="TIGR04057">
    <property type="entry name" value="SusC_RagA_signa"/>
    <property type="match status" value="1"/>
</dbReference>
<dbReference type="Gene3D" id="2.60.40.1120">
    <property type="entry name" value="Carboxypeptidase-like, regulatory domain"/>
    <property type="match status" value="1"/>
</dbReference>
<dbReference type="EMBL" id="JAENRR010000029">
    <property type="protein sequence ID" value="MBK3518205.1"/>
    <property type="molecule type" value="Genomic_DNA"/>
</dbReference>
<dbReference type="Pfam" id="PF07660">
    <property type="entry name" value="STN"/>
    <property type="match status" value="1"/>
</dbReference>
<accession>A0ABS1HL56</accession>
<protein>
    <submittedName>
        <fullName evidence="9">SusC/RagA family TonB-linked outer membrane protein</fullName>
    </submittedName>
</protein>
<dbReference type="InterPro" id="IPR012910">
    <property type="entry name" value="Plug_dom"/>
</dbReference>
<dbReference type="NCBIfam" id="TIGR04056">
    <property type="entry name" value="OMP_RagA_SusC"/>
    <property type="match status" value="1"/>
</dbReference>
<comment type="subcellular location">
    <subcellularLocation>
        <location evidence="1 7">Cell outer membrane</location>
        <topology evidence="1 7">Multi-pass membrane protein</topology>
    </subcellularLocation>
</comment>
<keyword evidence="2 7" id="KW-0813">Transport</keyword>
<dbReference type="Gene3D" id="2.170.130.10">
    <property type="entry name" value="TonB-dependent receptor, plug domain"/>
    <property type="match status" value="1"/>
</dbReference>
<organism evidence="9 10">
    <name type="scientific">Carboxylicivirga marina</name>
    <dbReference type="NCBI Taxonomy" id="2800988"/>
    <lineage>
        <taxon>Bacteria</taxon>
        <taxon>Pseudomonadati</taxon>
        <taxon>Bacteroidota</taxon>
        <taxon>Bacteroidia</taxon>
        <taxon>Marinilabiliales</taxon>
        <taxon>Marinilabiliaceae</taxon>
        <taxon>Carboxylicivirga</taxon>
    </lineage>
</organism>
<dbReference type="Proteomes" id="UP000605676">
    <property type="component" value="Unassembled WGS sequence"/>
</dbReference>
<proteinExistence type="inferred from homology"/>
<evidence type="ECO:0000256" key="7">
    <source>
        <dbReference type="PROSITE-ProRule" id="PRU01360"/>
    </source>
</evidence>
<dbReference type="InterPro" id="IPR039426">
    <property type="entry name" value="TonB-dep_rcpt-like"/>
</dbReference>